<dbReference type="PROSITE" id="PS51257">
    <property type="entry name" value="PROKAR_LIPOPROTEIN"/>
    <property type="match status" value="1"/>
</dbReference>
<feature type="non-terminal residue" evidence="2">
    <location>
        <position position="103"/>
    </location>
</feature>
<protein>
    <recommendedName>
        <fullName evidence="1">PEGA domain-containing protein</fullName>
    </recommendedName>
</protein>
<dbReference type="Pfam" id="PF08308">
    <property type="entry name" value="PEGA"/>
    <property type="match status" value="1"/>
</dbReference>
<dbReference type="EMBL" id="UINC01207361">
    <property type="protein sequence ID" value="SVE29413.1"/>
    <property type="molecule type" value="Genomic_DNA"/>
</dbReference>
<dbReference type="AlphaFoldDB" id="A0A383CBG7"/>
<organism evidence="2">
    <name type="scientific">marine metagenome</name>
    <dbReference type="NCBI Taxonomy" id="408172"/>
    <lineage>
        <taxon>unclassified sequences</taxon>
        <taxon>metagenomes</taxon>
        <taxon>ecological metagenomes</taxon>
    </lineage>
</organism>
<dbReference type="InterPro" id="IPR013229">
    <property type="entry name" value="PEGA"/>
</dbReference>
<gene>
    <name evidence="2" type="ORF">METZ01_LOCUS482267</name>
</gene>
<accession>A0A383CBG7</accession>
<feature type="domain" description="PEGA" evidence="1">
    <location>
        <begin position="29"/>
        <end position="76"/>
    </location>
</feature>
<name>A0A383CBG7_9ZZZZ</name>
<sequence length="103" mass="11229">MKKVVLMMIVFTAFIFTSCATILTGTSDDITFNSDPSGAAIMLDGLKVGKTPATVSIKRPGFGNKEITLKLDGYEDRTFMLQKGFNTMAICNLASWPGWVIDI</sequence>
<evidence type="ECO:0000313" key="2">
    <source>
        <dbReference type="EMBL" id="SVE29413.1"/>
    </source>
</evidence>
<reference evidence="2" key="1">
    <citation type="submission" date="2018-05" db="EMBL/GenBank/DDBJ databases">
        <authorList>
            <person name="Lanie J.A."/>
            <person name="Ng W.-L."/>
            <person name="Kazmierczak K.M."/>
            <person name="Andrzejewski T.M."/>
            <person name="Davidsen T.M."/>
            <person name="Wayne K.J."/>
            <person name="Tettelin H."/>
            <person name="Glass J.I."/>
            <person name="Rusch D."/>
            <person name="Podicherti R."/>
            <person name="Tsui H.-C.T."/>
            <person name="Winkler M.E."/>
        </authorList>
    </citation>
    <scope>NUCLEOTIDE SEQUENCE</scope>
</reference>
<proteinExistence type="predicted"/>
<evidence type="ECO:0000259" key="1">
    <source>
        <dbReference type="Pfam" id="PF08308"/>
    </source>
</evidence>